<evidence type="ECO:0000313" key="2">
    <source>
        <dbReference type="EMBL" id="EOA52770.1"/>
    </source>
</evidence>
<accession>U6R8N0</accession>
<organism evidence="2 3">
    <name type="scientific">Phocaeicola massiliensis B84634 = Timone 84634 = DSM 17679 = JCM 13223</name>
    <dbReference type="NCBI Taxonomy" id="1121098"/>
    <lineage>
        <taxon>Bacteria</taxon>
        <taxon>Pseudomonadati</taxon>
        <taxon>Bacteroidota</taxon>
        <taxon>Bacteroidia</taxon>
        <taxon>Bacteroidales</taxon>
        <taxon>Bacteroidaceae</taxon>
        <taxon>Phocaeicola</taxon>
    </lineage>
</organism>
<dbReference type="PANTHER" id="PTHR41317:SF1">
    <property type="entry name" value="PD-(D_E)XK NUCLEASE FAMILY TRANSPOSASE"/>
    <property type="match status" value="1"/>
</dbReference>
<dbReference type="PANTHER" id="PTHR41317">
    <property type="entry name" value="PD-(D_E)XK NUCLEASE FAMILY TRANSPOSASE"/>
    <property type="match status" value="1"/>
</dbReference>
<evidence type="ECO:0008006" key="4">
    <source>
        <dbReference type="Google" id="ProtNLM"/>
    </source>
</evidence>
<dbReference type="OrthoDB" id="9803508at2"/>
<evidence type="ECO:0000256" key="1">
    <source>
        <dbReference type="SAM" id="MobiDB-lite"/>
    </source>
</evidence>
<dbReference type="RefSeq" id="WP_005944064.1">
    <property type="nucleotide sequence ID" value="NZ_KB890331.1"/>
</dbReference>
<name>U6R8N0_9BACT</name>
<dbReference type="EMBL" id="AQHY01000039">
    <property type="protein sequence ID" value="EOA52770.1"/>
    <property type="molecule type" value="Genomic_DNA"/>
</dbReference>
<dbReference type="Pfam" id="PF12784">
    <property type="entry name" value="PDDEXK_2"/>
    <property type="match status" value="2"/>
</dbReference>
<reference evidence="2 3" key="1">
    <citation type="submission" date="2013-04" db="EMBL/GenBank/DDBJ databases">
        <title>The Genome Sequence of Bacteroides massiliensis DSM 17679.</title>
        <authorList>
            <consortium name="The Broad Institute Genomics Platform"/>
            <person name="Earl A."/>
            <person name="Ward D."/>
            <person name="Feldgarden M."/>
            <person name="Gevers D."/>
            <person name="Martens E."/>
            <person name="Fenner L."/>
            <person name="Roux V."/>
            <person name="Mallet M.N."/>
            <person name="Raoult D."/>
            <person name="Walker B."/>
            <person name="Young S."/>
            <person name="Zeng Q."/>
            <person name="Gargeya S."/>
            <person name="Fitzgerald M."/>
            <person name="Haas B."/>
            <person name="Abouelleil A."/>
            <person name="Allen A.W."/>
            <person name="Alvarado L."/>
            <person name="Arachchi H.M."/>
            <person name="Berlin A.M."/>
            <person name="Chapman S.B."/>
            <person name="Gainer-Dewar J."/>
            <person name="Goldberg J."/>
            <person name="Griggs A."/>
            <person name="Gujja S."/>
            <person name="Hansen M."/>
            <person name="Howarth C."/>
            <person name="Imamovic A."/>
            <person name="Ireland A."/>
            <person name="Larimer J."/>
            <person name="McCowan C."/>
            <person name="Murphy C."/>
            <person name="Pearson M."/>
            <person name="Poon T.W."/>
            <person name="Priest M."/>
            <person name="Roberts A."/>
            <person name="Saif S."/>
            <person name="Shea T."/>
            <person name="Sisk P."/>
            <person name="Sykes S."/>
            <person name="Wortman J."/>
            <person name="Nusbaum C."/>
            <person name="Birren B."/>
        </authorList>
    </citation>
    <scope>NUCLEOTIDE SEQUENCE [LARGE SCALE GENOMIC DNA]</scope>
    <source>
        <strain evidence="3">B84634 / Timone 84634 / DSM 17679 / JCM 13223</strain>
    </source>
</reference>
<proteinExistence type="predicted"/>
<protein>
    <recommendedName>
        <fullName evidence="4">Transposase (putative) YhgA-like domain-containing protein</fullName>
    </recommendedName>
</protein>
<dbReference type="GeneID" id="60060733"/>
<dbReference type="AlphaFoldDB" id="U6R8N0"/>
<keyword evidence="3" id="KW-1185">Reference proteome</keyword>
<evidence type="ECO:0000313" key="3">
    <source>
        <dbReference type="Proteomes" id="UP000017831"/>
    </source>
</evidence>
<dbReference type="STRING" id="1121098.HMPREF1534_03423"/>
<comment type="caution">
    <text evidence="2">The sequence shown here is derived from an EMBL/GenBank/DDBJ whole genome shotgun (WGS) entry which is preliminary data.</text>
</comment>
<sequence>MSRFVNPFTDLGFKVIFGQPASKGLLITLLNELLAGEHHIEDLCFLDKEDHADNVHDKGIIYDLYCRTDSGEYIIVEMQNRWHSHFLDRTLYYVCRAVGRLTELPPPDTIKIPVEKDTDGMVCESSVPYGSRYRLSTVYGIFLMNFKEDGLDKKFRTDIVLADRDTGRVVNPHLRQIYLQFPYFNKELAECETLYEKLMYALKNMNDWNRMPDALKEQVFKYLDQLAAVANLSEENRIAYDKAVDRYRVSRIVEEDIRREATEEGLKEGREKGREEGMKKGREEERLSNALKMKAKGLDYETISDITGLSIQEIEKLGIDDRRDEGKL</sequence>
<dbReference type="PATRIC" id="fig|1121098.3.peg.3472"/>
<gene>
    <name evidence="2" type="ORF">HMPREF1534_03423</name>
</gene>
<dbReference type="Proteomes" id="UP000017831">
    <property type="component" value="Unassembled WGS sequence"/>
</dbReference>
<dbReference type="HOGENOM" id="CLU_057504_1_0_10"/>
<feature type="region of interest" description="Disordered" evidence="1">
    <location>
        <begin position="261"/>
        <end position="286"/>
    </location>
</feature>
<dbReference type="eggNOG" id="COG5464">
    <property type="taxonomic scope" value="Bacteria"/>
</dbReference>